<feature type="compositionally biased region" description="Polar residues" evidence="6">
    <location>
        <begin position="387"/>
        <end position="407"/>
    </location>
</feature>
<feature type="compositionally biased region" description="Polar residues" evidence="6">
    <location>
        <begin position="171"/>
        <end position="194"/>
    </location>
</feature>
<reference evidence="8 9" key="1">
    <citation type="submission" date="2017-06" db="EMBL/GenBank/DDBJ databases">
        <title>Global population genomics of the pathogenic fungus Cryptococcus neoformans var. grubii.</title>
        <authorList>
            <person name="Cuomo C."/>
            <person name="Litvintseva A."/>
            <person name="Chen Y."/>
            <person name="Young S."/>
            <person name="Zeng Q."/>
            <person name="Chapman S."/>
            <person name="Gujja S."/>
            <person name="Saif S."/>
            <person name="Birren B."/>
        </authorList>
    </citation>
    <scope>NUCLEOTIDE SEQUENCE [LARGE SCALE GENOMIC DNA]</scope>
    <source>
        <strain evidence="8 9">Tu259-1</strain>
    </source>
</reference>
<gene>
    <name evidence="8" type="ORF">C361_00929</name>
</gene>
<feature type="compositionally biased region" description="Basic and acidic residues" evidence="6">
    <location>
        <begin position="638"/>
        <end position="653"/>
    </location>
</feature>
<protein>
    <recommendedName>
        <fullName evidence="7">BHLH domain-containing protein</fullName>
    </recommendedName>
</protein>
<feature type="compositionally biased region" description="Polar residues" evidence="6">
    <location>
        <begin position="258"/>
        <end position="286"/>
    </location>
</feature>
<dbReference type="InterPro" id="IPR011598">
    <property type="entry name" value="bHLH_dom"/>
</dbReference>
<feature type="compositionally biased region" description="Polar residues" evidence="6">
    <location>
        <begin position="38"/>
        <end position="53"/>
    </location>
</feature>
<dbReference type="SUPFAM" id="SSF47459">
    <property type="entry name" value="HLH, helix-loop-helix DNA-binding domain"/>
    <property type="match status" value="1"/>
</dbReference>
<dbReference type="Pfam" id="PF00010">
    <property type="entry name" value="HLH"/>
    <property type="match status" value="1"/>
</dbReference>
<accession>A0A854QQ34</accession>
<proteinExistence type="predicted"/>
<name>A0A854QQ34_CRYNE</name>
<keyword evidence="4" id="KW-0804">Transcription</keyword>
<evidence type="ECO:0000313" key="9">
    <source>
        <dbReference type="Proteomes" id="UP000199727"/>
    </source>
</evidence>
<comment type="subcellular location">
    <subcellularLocation>
        <location evidence="1">Nucleus</location>
    </subcellularLocation>
</comment>
<dbReference type="GO" id="GO:0000981">
    <property type="term" value="F:DNA-binding transcription factor activity, RNA polymerase II-specific"/>
    <property type="evidence" value="ECO:0007669"/>
    <property type="project" value="TreeGrafter"/>
</dbReference>
<feature type="compositionally biased region" description="Low complexity" evidence="6">
    <location>
        <begin position="490"/>
        <end position="506"/>
    </location>
</feature>
<feature type="region of interest" description="Disordered" evidence="6">
    <location>
        <begin position="162"/>
        <end position="219"/>
    </location>
</feature>
<dbReference type="OrthoDB" id="5344169at2759"/>
<feature type="domain" description="BHLH" evidence="7">
    <location>
        <begin position="640"/>
        <end position="723"/>
    </location>
</feature>
<feature type="compositionally biased region" description="Acidic residues" evidence="6">
    <location>
        <begin position="768"/>
        <end position="795"/>
    </location>
</feature>
<feature type="region of interest" description="Disordered" evidence="6">
    <location>
        <begin position="632"/>
        <end position="653"/>
    </location>
</feature>
<dbReference type="AlphaFoldDB" id="A0A854QQ34"/>
<dbReference type="Gene3D" id="4.10.280.10">
    <property type="entry name" value="Helix-loop-helix DNA-binding domain"/>
    <property type="match status" value="1"/>
</dbReference>
<dbReference type="Proteomes" id="UP000199727">
    <property type="component" value="Unassembled WGS sequence"/>
</dbReference>
<dbReference type="GO" id="GO:0005634">
    <property type="term" value="C:nucleus"/>
    <property type="evidence" value="ECO:0007669"/>
    <property type="project" value="UniProtKB-SubCell"/>
</dbReference>
<dbReference type="InterPro" id="IPR052207">
    <property type="entry name" value="Max-like/E-box_TFs"/>
</dbReference>
<evidence type="ECO:0000256" key="1">
    <source>
        <dbReference type="ARBA" id="ARBA00004123"/>
    </source>
</evidence>
<evidence type="ECO:0000256" key="2">
    <source>
        <dbReference type="ARBA" id="ARBA00023015"/>
    </source>
</evidence>
<dbReference type="PROSITE" id="PS50888">
    <property type="entry name" value="BHLH"/>
    <property type="match status" value="1"/>
</dbReference>
<feature type="compositionally biased region" description="Basic residues" evidence="6">
    <location>
        <begin position="437"/>
        <end position="446"/>
    </location>
</feature>
<evidence type="ECO:0000256" key="5">
    <source>
        <dbReference type="ARBA" id="ARBA00023242"/>
    </source>
</evidence>
<feature type="compositionally biased region" description="Polar residues" evidence="6">
    <location>
        <begin position="556"/>
        <end position="574"/>
    </location>
</feature>
<feature type="region of interest" description="Disordered" evidence="6">
    <location>
        <begin position="539"/>
        <end position="605"/>
    </location>
</feature>
<organism evidence="8 9">
    <name type="scientific">Cryptococcus neoformans Tu259-1</name>
    <dbReference type="NCBI Taxonomy" id="1230072"/>
    <lineage>
        <taxon>Eukaryota</taxon>
        <taxon>Fungi</taxon>
        <taxon>Dikarya</taxon>
        <taxon>Basidiomycota</taxon>
        <taxon>Agaricomycotina</taxon>
        <taxon>Tremellomycetes</taxon>
        <taxon>Tremellales</taxon>
        <taxon>Cryptococcaceae</taxon>
        <taxon>Cryptococcus</taxon>
        <taxon>Cryptococcus neoformans species complex</taxon>
    </lineage>
</organism>
<dbReference type="EMBL" id="AMKT01000015">
    <property type="protein sequence ID" value="OXG28372.1"/>
    <property type="molecule type" value="Genomic_DNA"/>
</dbReference>
<feature type="region of interest" description="Disordered" evidence="6">
    <location>
        <begin position="257"/>
        <end position="314"/>
    </location>
</feature>
<keyword evidence="5" id="KW-0539">Nucleus</keyword>
<evidence type="ECO:0000256" key="4">
    <source>
        <dbReference type="ARBA" id="ARBA00023163"/>
    </source>
</evidence>
<dbReference type="GO" id="GO:0000978">
    <property type="term" value="F:RNA polymerase II cis-regulatory region sequence-specific DNA binding"/>
    <property type="evidence" value="ECO:0007669"/>
    <property type="project" value="TreeGrafter"/>
</dbReference>
<evidence type="ECO:0000256" key="6">
    <source>
        <dbReference type="SAM" id="MobiDB-lite"/>
    </source>
</evidence>
<keyword evidence="3" id="KW-0238">DNA-binding</keyword>
<dbReference type="InterPro" id="IPR036638">
    <property type="entry name" value="HLH_DNA-bd_sf"/>
</dbReference>
<feature type="compositionally biased region" description="Low complexity" evidence="6">
    <location>
        <begin position="203"/>
        <end position="219"/>
    </location>
</feature>
<dbReference type="SMART" id="SM00353">
    <property type="entry name" value="HLH"/>
    <property type="match status" value="1"/>
</dbReference>
<feature type="region of interest" description="Disordered" evidence="6">
    <location>
        <begin position="369"/>
        <end position="525"/>
    </location>
</feature>
<feature type="region of interest" description="Disordered" evidence="6">
    <location>
        <begin position="745"/>
        <end position="795"/>
    </location>
</feature>
<dbReference type="CDD" id="cd11405">
    <property type="entry name" value="bHLHzip_MLXIP_like"/>
    <property type="match status" value="1"/>
</dbReference>
<dbReference type="PANTHER" id="PTHR15741:SF38">
    <property type="entry name" value="BHLH DOMAIN-CONTAINING PROTEIN"/>
    <property type="match status" value="1"/>
</dbReference>
<evidence type="ECO:0000259" key="7">
    <source>
        <dbReference type="PROSITE" id="PS50888"/>
    </source>
</evidence>
<feature type="region of interest" description="Disordered" evidence="6">
    <location>
        <begin position="334"/>
        <end position="354"/>
    </location>
</feature>
<feature type="region of interest" description="Disordered" evidence="6">
    <location>
        <begin position="676"/>
        <end position="703"/>
    </location>
</feature>
<evidence type="ECO:0000313" key="8">
    <source>
        <dbReference type="EMBL" id="OXG28372.1"/>
    </source>
</evidence>
<feature type="region of interest" description="Disordered" evidence="6">
    <location>
        <begin position="38"/>
        <end position="79"/>
    </location>
</feature>
<keyword evidence="2" id="KW-0805">Transcription regulation</keyword>
<evidence type="ECO:0000256" key="3">
    <source>
        <dbReference type="ARBA" id="ARBA00023125"/>
    </source>
</evidence>
<dbReference type="PANTHER" id="PTHR15741">
    <property type="entry name" value="BASIC HELIX-LOOP-HELIX ZIP TRANSCRIPTION FACTOR"/>
    <property type="match status" value="1"/>
</dbReference>
<sequence>MISTMSTSYLNSPSASYPHQEHELSSLDFLALTGLDSSISDTNSPQANLSQSNHRQHDQGGDAEGQTSNGRQSSIFCGEQRRSSKGLLNSMEVDEHTGSALPGLEHGNDGENQLQDFDSLQAALLQQQLQAIHMQSPLGFDTRNPTYPLGQLLASPAFDELHSQPNEHPEQQNFSVHNTHPSSRSVYDSPTSHLAFNAHGHRSSFSSMSTRSPIEQLQRQQQQFQEQLVLLQRQQLEMQATAAAVMAASVSPCIGLNGPSSTGPRPSVTPGMTPSSSNTGMFSPLTSPALEATSYPHQSHVSRHSQQFSPAYGSQQIGTSHILNTALSSPALNPIGSTGGANQTLSPALNPQNEVNTVDSDYLRAFMGMLDGTNSGNSTPGGELPQPSYQSPSMTSTSTAGNSTIISSPALYPQGVGTGPHRQSLPFKSRPSPMLKPTHHRSHHRNSGSGNVSIPPSPAVQKYHPDASMPPAAMNAGLPPPAIEHRQIQSNLSVSSTSTPSPVDLSHIMPPPPVPTGKPKARKGVLPMTPASLMNLGSAEKHGSLSVPPPVPPKPQTSSESNSSIDTVTAATSFGSTSKSVAGKKKSGSQVGKKTAGSKLVPVGTTKRTLAMRPQTTVGVRAATKAAAAAASIATAEPENRKISHKAAEQKRRDSLKAGFDELRLLLPPINTEALDPLSGEPIPGSSAPRLLPKSSLVPDDNPNRGVSKVALLRFGNEYIGKLQERVDRRDLYIDKLREEVKRLREGAEGGGVMLDNGEDLLEHDWREGEEDEFGEDDGDGDNEDEREGGNGDEG</sequence>
<feature type="compositionally biased region" description="Polar residues" evidence="6">
    <location>
        <begin position="65"/>
        <end position="75"/>
    </location>
</feature>
<comment type="caution">
    <text evidence="8">The sequence shown here is derived from an EMBL/GenBank/DDBJ whole genome shotgun (WGS) entry which is preliminary data.</text>
</comment>
<feature type="compositionally biased region" description="Polar residues" evidence="6">
    <location>
        <begin position="295"/>
        <end position="314"/>
    </location>
</feature>
<feature type="compositionally biased region" description="Polar residues" evidence="6">
    <location>
        <begin position="340"/>
        <end position="354"/>
    </location>
</feature>
<dbReference type="GO" id="GO:0046983">
    <property type="term" value="F:protein dimerization activity"/>
    <property type="evidence" value="ECO:0007669"/>
    <property type="project" value="InterPro"/>
</dbReference>